<dbReference type="InterPro" id="IPR036388">
    <property type="entry name" value="WH-like_DNA-bd_sf"/>
</dbReference>
<gene>
    <name evidence="14" type="primary">lexA</name>
    <name evidence="14" type="ORF">D0435_05960</name>
</gene>
<sequence>MRSKSTETMKRILDCVNRYYLEHYQSPSMAEIAACVGIAKGTVYKYIVEMNENGMLSYANKVITTNIMEKTAPKLNRAAVLGSVSCGVPLLAEENIEEYVSLPASLFGDGEFFILRAHGESMIEAGIGDGDLVVIRQQNSAENGEIVVALMDEEATLKRFYKEEDQIRLHPENSEMEDILVSDCRIQGVAVNVIKKLN</sequence>
<evidence type="ECO:0000256" key="6">
    <source>
        <dbReference type="ARBA" id="ARBA00022813"/>
    </source>
</evidence>
<keyword evidence="4" id="KW-0227">DNA damage</keyword>
<organism evidence="14 15">
    <name type="scientific">Anaerotruncus colihominis</name>
    <dbReference type="NCBI Taxonomy" id="169435"/>
    <lineage>
        <taxon>Bacteria</taxon>
        <taxon>Bacillati</taxon>
        <taxon>Bacillota</taxon>
        <taxon>Clostridia</taxon>
        <taxon>Eubacteriales</taxon>
        <taxon>Oscillospiraceae</taxon>
        <taxon>Anaerotruncus</taxon>
    </lineage>
</organism>
<evidence type="ECO:0000256" key="9">
    <source>
        <dbReference type="ARBA" id="ARBA00023163"/>
    </source>
</evidence>
<dbReference type="InterPro" id="IPR015927">
    <property type="entry name" value="Peptidase_S24_S26A/B/C"/>
</dbReference>
<dbReference type="GO" id="GO:0045892">
    <property type="term" value="P:negative regulation of DNA-templated transcription"/>
    <property type="evidence" value="ECO:0007669"/>
    <property type="project" value="InterPro"/>
</dbReference>
<dbReference type="PRINTS" id="PR00726">
    <property type="entry name" value="LEXASERPTASE"/>
</dbReference>
<dbReference type="Proteomes" id="UP000446866">
    <property type="component" value="Unassembled WGS sequence"/>
</dbReference>
<evidence type="ECO:0000256" key="10">
    <source>
        <dbReference type="ARBA" id="ARBA00023204"/>
    </source>
</evidence>
<evidence type="ECO:0000313" key="14">
    <source>
        <dbReference type="EMBL" id="NBH61196.1"/>
    </source>
</evidence>
<keyword evidence="8" id="KW-0238">DNA-binding</keyword>
<evidence type="ECO:0000256" key="7">
    <source>
        <dbReference type="ARBA" id="ARBA00023015"/>
    </source>
</evidence>
<keyword evidence="7" id="KW-0805">Transcription regulation</keyword>
<keyword evidence="6 12" id="KW-0068">Autocatalytic cleavage</keyword>
<evidence type="ECO:0000313" key="15">
    <source>
        <dbReference type="Proteomes" id="UP000446866"/>
    </source>
</evidence>
<keyword evidence="9" id="KW-0804">Transcription</keyword>
<dbReference type="EMBL" id="QXWK01000010">
    <property type="protein sequence ID" value="NBH61196.1"/>
    <property type="molecule type" value="Genomic_DNA"/>
</dbReference>
<evidence type="ECO:0000256" key="5">
    <source>
        <dbReference type="ARBA" id="ARBA00022801"/>
    </source>
</evidence>
<dbReference type="SUPFAM" id="SSF51306">
    <property type="entry name" value="LexA/Signal peptidase"/>
    <property type="match status" value="1"/>
</dbReference>
<dbReference type="GO" id="GO:0004252">
    <property type="term" value="F:serine-type endopeptidase activity"/>
    <property type="evidence" value="ECO:0007669"/>
    <property type="project" value="UniProtKB-EC"/>
</dbReference>
<dbReference type="RefSeq" id="WP_160201479.1">
    <property type="nucleotide sequence ID" value="NZ_QXWK01000010.1"/>
</dbReference>
<dbReference type="GO" id="GO:0003677">
    <property type="term" value="F:DNA binding"/>
    <property type="evidence" value="ECO:0007669"/>
    <property type="project" value="UniProtKB-KW"/>
</dbReference>
<evidence type="ECO:0000256" key="2">
    <source>
        <dbReference type="ARBA" id="ARBA00022491"/>
    </source>
</evidence>
<dbReference type="NCBIfam" id="TIGR00498">
    <property type="entry name" value="lexA"/>
    <property type="match status" value="1"/>
</dbReference>
<evidence type="ECO:0000256" key="1">
    <source>
        <dbReference type="ARBA" id="ARBA00007484"/>
    </source>
</evidence>
<reference evidence="14 15" key="1">
    <citation type="submission" date="2018-08" db="EMBL/GenBank/DDBJ databases">
        <title>Murine metabolic-syndrome-specific gut microbial biobank.</title>
        <authorList>
            <person name="Liu C."/>
        </authorList>
    </citation>
    <scope>NUCLEOTIDE SEQUENCE [LARGE SCALE GENOMIC DNA]</scope>
    <source>
        <strain evidence="14 15">28</strain>
    </source>
</reference>
<dbReference type="PANTHER" id="PTHR33516">
    <property type="entry name" value="LEXA REPRESSOR"/>
    <property type="match status" value="1"/>
</dbReference>
<dbReference type="PANTHER" id="PTHR33516:SF2">
    <property type="entry name" value="LEXA REPRESSOR-RELATED"/>
    <property type="match status" value="1"/>
</dbReference>
<keyword evidence="2" id="KW-0678">Repressor</keyword>
<accession>A0A845QI43</accession>
<dbReference type="InterPro" id="IPR036390">
    <property type="entry name" value="WH_DNA-bd_sf"/>
</dbReference>
<evidence type="ECO:0000256" key="4">
    <source>
        <dbReference type="ARBA" id="ARBA00022763"/>
    </source>
</evidence>
<dbReference type="CDD" id="cd06529">
    <property type="entry name" value="S24_LexA-like"/>
    <property type="match status" value="1"/>
</dbReference>
<dbReference type="GO" id="GO:0006281">
    <property type="term" value="P:DNA repair"/>
    <property type="evidence" value="ECO:0007669"/>
    <property type="project" value="UniProtKB-KW"/>
</dbReference>
<feature type="domain" description="Peptidase S24/S26A/S26B/S26C" evidence="13">
    <location>
        <begin position="80"/>
        <end position="191"/>
    </location>
</feature>
<proteinExistence type="inferred from homology"/>
<keyword evidence="11" id="KW-0742">SOS response</keyword>
<evidence type="ECO:0000256" key="3">
    <source>
        <dbReference type="ARBA" id="ARBA00022705"/>
    </source>
</evidence>
<dbReference type="InterPro" id="IPR036286">
    <property type="entry name" value="LexA/Signal_pep-like_sf"/>
</dbReference>
<comment type="caution">
    <text evidence="14">The sequence shown here is derived from an EMBL/GenBank/DDBJ whole genome shotgun (WGS) entry which is preliminary data.</text>
</comment>
<evidence type="ECO:0000256" key="12">
    <source>
        <dbReference type="RuleBase" id="RU003991"/>
    </source>
</evidence>
<dbReference type="SUPFAM" id="SSF46785">
    <property type="entry name" value="Winged helix' DNA-binding domain"/>
    <property type="match status" value="1"/>
</dbReference>
<dbReference type="InterPro" id="IPR050077">
    <property type="entry name" value="LexA_repressor"/>
</dbReference>
<name>A0A845QI43_9FIRM</name>
<keyword evidence="3" id="KW-0235">DNA replication</keyword>
<dbReference type="Gene3D" id="2.10.109.10">
    <property type="entry name" value="Umud Fragment, subunit A"/>
    <property type="match status" value="1"/>
</dbReference>
<comment type="similarity">
    <text evidence="1 12">Belongs to the peptidase S24 family.</text>
</comment>
<dbReference type="EC" id="3.4.21.88" evidence="14"/>
<evidence type="ECO:0000256" key="11">
    <source>
        <dbReference type="ARBA" id="ARBA00023236"/>
    </source>
</evidence>
<keyword evidence="10" id="KW-0234">DNA repair</keyword>
<dbReference type="InterPro" id="IPR006200">
    <property type="entry name" value="LexA"/>
</dbReference>
<evidence type="ECO:0000259" key="13">
    <source>
        <dbReference type="Pfam" id="PF00717"/>
    </source>
</evidence>
<dbReference type="InterPro" id="IPR039418">
    <property type="entry name" value="LexA-like"/>
</dbReference>
<dbReference type="AlphaFoldDB" id="A0A845QI43"/>
<dbReference type="GO" id="GO:0009432">
    <property type="term" value="P:SOS response"/>
    <property type="evidence" value="ECO:0007669"/>
    <property type="project" value="UniProtKB-KW"/>
</dbReference>
<dbReference type="GO" id="GO:0006260">
    <property type="term" value="P:DNA replication"/>
    <property type="evidence" value="ECO:0007669"/>
    <property type="project" value="UniProtKB-KW"/>
</dbReference>
<dbReference type="Gene3D" id="1.10.10.10">
    <property type="entry name" value="Winged helix-like DNA-binding domain superfamily/Winged helix DNA-binding domain"/>
    <property type="match status" value="1"/>
</dbReference>
<evidence type="ECO:0000256" key="8">
    <source>
        <dbReference type="ARBA" id="ARBA00023125"/>
    </source>
</evidence>
<dbReference type="Pfam" id="PF00717">
    <property type="entry name" value="Peptidase_S24"/>
    <property type="match status" value="1"/>
</dbReference>
<dbReference type="InterPro" id="IPR006197">
    <property type="entry name" value="Peptidase_S24_LexA"/>
</dbReference>
<keyword evidence="15" id="KW-1185">Reference proteome</keyword>
<keyword evidence="5 12" id="KW-0378">Hydrolase</keyword>
<protein>
    <submittedName>
        <fullName evidence="14">Repressor LexA</fullName>
        <ecNumber evidence="14">3.4.21.88</ecNumber>
    </submittedName>
</protein>
<dbReference type="FunFam" id="2.10.109.10:FF:000001">
    <property type="entry name" value="LexA repressor"/>
    <property type="match status" value="1"/>
</dbReference>